<dbReference type="AlphaFoldDB" id="A0A4R2HDQ8"/>
<reference evidence="1 2" key="1">
    <citation type="journal article" date="2015" name="Stand. Genomic Sci.">
        <title>Genomic Encyclopedia of Bacterial and Archaeal Type Strains, Phase III: the genomes of soil and plant-associated and newly described type strains.</title>
        <authorList>
            <person name="Whitman W.B."/>
            <person name="Woyke T."/>
            <person name="Klenk H.P."/>
            <person name="Zhou Y."/>
            <person name="Lilburn T.G."/>
            <person name="Beck B.J."/>
            <person name="De Vos P."/>
            <person name="Vandamme P."/>
            <person name="Eisen J.A."/>
            <person name="Garrity G."/>
            <person name="Hugenholtz P."/>
            <person name="Kyrpides N.C."/>
        </authorList>
    </citation>
    <scope>NUCLEOTIDE SEQUENCE [LARGE SCALE GENOMIC DNA]</scope>
    <source>
        <strain evidence="1 2">VKM Ac-2572</strain>
    </source>
</reference>
<proteinExistence type="predicted"/>
<protein>
    <submittedName>
        <fullName evidence="1">Uncharacterized protein</fullName>
    </submittedName>
</protein>
<dbReference type="Proteomes" id="UP000294508">
    <property type="component" value="Unassembled WGS sequence"/>
</dbReference>
<evidence type="ECO:0000313" key="1">
    <source>
        <dbReference type="EMBL" id="TCO26462.1"/>
    </source>
</evidence>
<sequence length="101" mass="11021">MDPVAVIVRRGSMEEMKIEPGPLDPSVTLTGLRHLAEQLSLEYAGAVAPGRVLSLVLTTGRRLRRQGYCRDDLLRLTKATVRANLTTHIGTTLASRTLTPV</sequence>
<accession>A0A4R2HDQ8</accession>
<keyword evidence="2" id="KW-1185">Reference proteome</keyword>
<dbReference type="EMBL" id="SLWN01000007">
    <property type="protein sequence ID" value="TCO26462.1"/>
    <property type="molecule type" value="Genomic_DNA"/>
</dbReference>
<evidence type="ECO:0000313" key="2">
    <source>
        <dbReference type="Proteomes" id="UP000294508"/>
    </source>
</evidence>
<comment type="caution">
    <text evidence="1">The sequence shown here is derived from an EMBL/GenBank/DDBJ whole genome shotgun (WGS) entry which is preliminary data.</text>
</comment>
<organism evidence="1 2">
    <name type="scientific">Kribbella steppae</name>
    <dbReference type="NCBI Taxonomy" id="2512223"/>
    <lineage>
        <taxon>Bacteria</taxon>
        <taxon>Bacillati</taxon>
        <taxon>Actinomycetota</taxon>
        <taxon>Actinomycetes</taxon>
        <taxon>Propionibacteriales</taxon>
        <taxon>Kribbellaceae</taxon>
        <taxon>Kribbella</taxon>
    </lineage>
</organism>
<name>A0A4R2HDQ8_9ACTN</name>
<gene>
    <name evidence="1" type="ORF">EV652_107354</name>
</gene>